<dbReference type="WBParaSite" id="Hba_15592">
    <property type="protein sequence ID" value="Hba_15592"/>
    <property type="gene ID" value="Hba_15592"/>
</dbReference>
<reference evidence="2" key="1">
    <citation type="submission" date="2016-11" db="UniProtKB">
        <authorList>
            <consortium name="WormBaseParasite"/>
        </authorList>
    </citation>
    <scope>IDENTIFICATION</scope>
</reference>
<evidence type="ECO:0000313" key="1">
    <source>
        <dbReference type="Proteomes" id="UP000095283"/>
    </source>
</evidence>
<sequence>MKQSRTHKAFISPSTAYKTQKTAHVSDEAETVMRALTTTLLIVPALAQINLGTFSFHPRGGNGWDMGMSQGANIFGFGGDRGLHIGGSDGGVGIQTNGGALVGGERIGVDSGIGVHRSGLDIGSQLQFGNNPQPFHPAGQLGSFFDNMRNFFYNFIPFSIAQPVSISEQATPDITTISANSLPSPSEHPDVDIELPHQISRSYRMGTEGRFDQGEFIYKSELRPWEFMIKEPNDGESTIDKRGPLESIPVKTLIKTDDYSTDPDLKDLFTRSTERPRQLPGLVEFN</sequence>
<evidence type="ECO:0000313" key="2">
    <source>
        <dbReference type="WBParaSite" id="Hba_15592"/>
    </source>
</evidence>
<dbReference type="Proteomes" id="UP000095283">
    <property type="component" value="Unplaced"/>
</dbReference>
<accession>A0A1I7XD75</accession>
<dbReference type="AlphaFoldDB" id="A0A1I7XD75"/>
<proteinExistence type="predicted"/>
<name>A0A1I7XD75_HETBA</name>
<protein>
    <submittedName>
        <fullName evidence="2">Conserved secreted protein</fullName>
    </submittedName>
</protein>
<organism evidence="1 2">
    <name type="scientific">Heterorhabditis bacteriophora</name>
    <name type="common">Entomopathogenic nematode worm</name>
    <dbReference type="NCBI Taxonomy" id="37862"/>
    <lineage>
        <taxon>Eukaryota</taxon>
        <taxon>Metazoa</taxon>
        <taxon>Ecdysozoa</taxon>
        <taxon>Nematoda</taxon>
        <taxon>Chromadorea</taxon>
        <taxon>Rhabditida</taxon>
        <taxon>Rhabditina</taxon>
        <taxon>Rhabditomorpha</taxon>
        <taxon>Strongyloidea</taxon>
        <taxon>Heterorhabditidae</taxon>
        <taxon>Heterorhabditis</taxon>
    </lineage>
</organism>
<keyword evidence="1" id="KW-1185">Reference proteome</keyword>